<accession>A0A2W5FV08</accession>
<dbReference type="GO" id="GO:0052621">
    <property type="term" value="F:diguanylate cyclase activity"/>
    <property type="evidence" value="ECO:0007669"/>
    <property type="project" value="UniProtKB-EC"/>
</dbReference>
<sequence>MSFAPRLAIASMNSPDPQAQNQELRRQLQQLLEAAHANERKMDRFDALERRLIAVDSMEELVRLLLVDCRQEFGLDAAELWLLDTDDELRRALPALPMTRTPRLLEGHGPLRSLFGTVRTTRLIAPGPEAGLLQEAFEAEAGVRSAALLPLIRHGLLIGSLHLGSRDPGRYDSSSGTKFLDRLAAIAAISIESMLNRERLRRAGMTDGLTGVHNRRYFDHRSLIEFSQAVRHRYPLACLFLDIDHFKAINDGHGHSVGDEVLRQVGGLILRTLRTGDLAARYGGEEFVVLLPRTDAAGAREVAERIRLQVQDAPFITPDGGTLRATVSVGLAMLPAAATNFAELLDRADRALYAAKRAGRNRTLGDDDGLSAATEAAS</sequence>
<protein>
    <recommendedName>
        <fullName evidence="1">diguanylate cyclase</fullName>
        <ecNumber evidence="1">2.7.7.65</ecNumber>
    </recommendedName>
</protein>
<evidence type="ECO:0000256" key="1">
    <source>
        <dbReference type="ARBA" id="ARBA00012528"/>
    </source>
</evidence>
<dbReference type="InterPro" id="IPR050469">
    <property type="entry name" value="Diguanylate_Cyclase"/>
</dbReference>
<comment type="caution">
    <text evidence="4">The sequence shown here is derived from an EMBL/GenBank/DDBJ whole genome shotgun (WGS) entry which is preliminary data.</text>
</comment>
<dbReference type="Gene3D" id="3.30.450.40">
    <property type="match status" value="1"/>
</dbReference>
<dbReference type="InterPro" id="IPR003018">
    <property type="entry name" value="GAF"/>
</dbReference>
<dbReference type="Gene3D" id="3.30.70.270">
    <property type="match status" value="1"/>
</dbReference>
<dbReference type="Proteomes" id="UP000249633">
    <property type="component" value="Unassembled WGS sequence"/>
</dbReference>
<dbReference type="InterPro" id="IPR029016">
    <property type="entry name" value="GAF-like_dom_sf"/>
</dbReference>
<dbReference type="SUPFAM" id="SSF55781">
    <property type="entry name" value="GAF domain-like"/>
    <property type="match status" value="1"/>
</dbReference>
<dbReference type="FunFam" id="3.30.70.270:FF:000001">
    <property type="entry name" value="Diguanylate cyclase domain protein"/>
    <property type="match status" value="1"/>
</dbReference>
<dbReference type="CDD" id="cd01949">
    <property type="entry name" value="GGDEF"/>
    <property type="match status" value="1"/>
</dbReference>
<dbReference type="PANTHER" id="PTHR45138">
    <property type="entry name" value="REGULATORY COMPONENTS OF SENSORY TRANSDUCTION SYSTEM"/>
    <property type="match status" value="1"/>
</dbReference>
<evidence type="ECO:0000313" key="4">
    <source>
        <dbReference type="EMBL" id="PZP33409.1"/>
    </source>
</evidence>
<evidence type="ECO:0000313" key="5">
    <source>
        <dbReference type="Proteomes" id="UP000249633"/>
    </source>
</evidence>
<dbReference type="EMBL" id="QFOD01000006">
    <property type="protein sequence ID" value="PZP33409.1"/>
    <property type="molecule type" value="Genomic_DNA"/>
</dbReference>
<dbReference type="InterPro" id="IPR000160">
    <property type="entry name" value="GGDEF_dom"/>
</dbReference>
<dbReference type="NCBIfam" id="TIGR00254">
    <property type="entry name" value="GGDEF"/>
    <property type="match status" value="1"/>
</dbReference>
<dbReference type="SUPFAM" id="SSF55073">
    <property type="entry name" value="Nucleotide cyclase"/>
    <property type="match status" value="1"/>
</dbReference>
<organism evidence="4 5">
    <name type="scientific">Roseateles depolymerans</name>
    <dbReference type="NCBI Taxonomy" id="76731"/>
    <lineage>
        <taxon>Bacteria</taxon>
        <taxon>Pseudomonadati</taxon>
        <taxon>Pseudomonadota</taxon>
        <taxon>Betaproteobacteria</taxon>
        <taxon>Burkholderiales</taxon>
        <taxon>Sphaerotilaceae</taxon>
        <taxon>Roseateles</taxon>
    </lineage>
</organism>
<reference evidence="4 5" key="1">
    <citation type="submission" date="2017-08" db="EMBL/GenBank/DDBJ databases">
        <title>Infants hospitalized years apart are colonized by the same room-sourced microbial strains.</title>
        <authorList>
            <person name="Brooks B."/>
            <person name="Olm M.R."/>
            <person name="Firek B.A."/>
            <person name="Baker R."/>
            <person name="Thomas B.C."/>
            <person name="Morowitz M.J."/>
            <person name="Banfield J.F."/>
        </authorList>
    </citation>
    <scope>NUCLEOTIDE SEQUENCE [LARGE SCALE GENOMIC DNA]</scope>
    <source>
        <strain evidence="4">S2_012_000_R2_81</strain>
    </source>
</reference>
<dbReference type="EC" id="2.7.7.65" evidence="1"/>
<dbReference type="Pfam" id="PF04340">
    <property type="entry name" value="DUF484"/>
    <property type="match status" value="1"/>
</dbReference>
<dbReference type="SMART" id="SM00267">
    <property type="entry name" value="GGDEF"/>
    <property type="match status" value="1"/>
</dbReference>
<dbReference type="InterPro" id="IPR043128">
    <property type="entry name" value="Rev_trsase/Diguanyl_cyclase"/>
</dbReference>
<dbReference type="AlphaFoldDB" id="A0A2W5FV08"/>
<dbReference type="SMART" id="SM00065">
    <property type="entry name" value="GAF"/>
    <property type="match status" value="1"/>
</dbReference>
<evidence type="ECO:0000256" key="2">
    <source>
        <dbReference type="ARBA" id="ARBA00034247"/>
    </source>
</evidence>
<dbReference type="Pfam" id="PF00990">
    <property type="entry name" value="GGDEF"/>
    <property type="match status" value="1"/>
</dbReference>
<name>A0A2W5FV08_9BURK</name>
<dbReference type="PROSITE" id="PS50887">
    <property type="entry name" value="GGDEF"/>
    <property type="match status" value="1"/>
</dbReference>
<dbReference type="InterPro" id="IPR029787">
    <property type="entry name" value="Nucleotide_cyclase"/>
</dbReference>
<dbReference type="InterPro" id="IPR007435">
    <property type="entry name" value="DUF484"/>
</dbReference>
<gene>
    <name evidence="4" type="ORF">DI603_08545</name>
</gene>
<evidence type="ECO:0000259" key="3">
    <source>
        <dbReference type="PROSITE" id="PS50887"/>
    </source>
</evidence>
<comment type="catalytic activity">
    <reaction evidence="2">
        <text>2 GTP = 3',3'-c-di-GMP + 2 diphosphate</text>
        <dbReference type="Rhea" id="RHEA:24898"/>
        <dbReference type="ChEBI" id="CHEBI:33019"/>
        <dbReference type="ChEBI" id="CHEBI:37565"/>
        <dbReference type="ChEBI" id="CHEBI:58805"/>
        <dbReference type="EC" id="2.7.7.65"/>
    </reaction>
</comment>
<dbReference type="PANTHER" id="PTHR45138:SF9">
    <property type="entry name" value="DIGUANYLATE CYCLASE DGCM-RELATED"/>
    <property type="match status" value="1"/>
</dbReference>
<feature type="domain" description="GGDEF" evidence="3">
    <location>
        <begin position="234"/>
        <end position="368"/>
    </location>
</feature>
<proteinExistence type="predicted"/>